<organism evidence="1 2">
    <name type="scientific">Sphagnum troendelagicum</name>
    <dbReference type="NCBI Taxonomy" id="128251"/>
    <lineage>
        <taxon>Eukaryota</taxon>
        <taxon>Viridiplantae</taxon>
        <taxon>Streptophyta</taxon>
        <taxon>Embryophyta</taxon>
        <taxon>Bryophyta</taxon>
        <taxon>Sphagnophytina</taxon>
        <taxon>Sphagnopsida</taxon>
        <taxon>Sphagnales</taxon>
        <taxon>Sphagnaceae</taxon>
        <taxon>Sphagnum</taxon>
    </lineage>
</organism>
<evidence type="ECO:0000313" key="2">
    <source>
        <dbReference type="Proteomes" id="UP001497512"/>
    </source>
</evidence>
<keyword evidence="2" id="KW-1185">Reference proteome</keyword>
<accession>A0ABP0TIV6</accession>
<reference evidence="1" key="1">
    <citation type="submission" date="2024-02" db="EMBL/GenBank/DDBJ databases">
        <authorList>
            <consortium name="ELIXIR-Norway"/>
            <consortium name="Elixir Norway"/>
        </authorList>
    </citation>
    <scope>NUCLEOTIDE SEQUENCE</scope>
</reference>
<evidence type="ECO:0000313" key="1">
    <source>
        <dbReference type="EMBL" id="CAK9197103.1"/>
    </source>
</evidence>
<protein>
    <submittedName>
        <fullName evidence="1">Uncharacterized protein</fullName>
    </submittedName>
</protein>
<dbReference type="EMBL" id="OZ019903">
    <property type="protein sequence ID" value="CAK9197103.1"/>
    <property type="molecule type" value="Genomic_DNA"/>
</dbReference>
<sequence>MELMQRFTFEFLLHSFSLQMYGYKCEEDSMVGEVTVQIIYLDTWLWVAATTLATRMMLLPILVYQMKETALLNDGNPEQSTSAEQLDWNSSPKLNVGFLDLTCKETLEAFLA</sequence>
<name>A0ABP0TIV6_9BRYO</name>
<dbReference type="Proteomes" id="UP001497512">
    <property type="component" value="Chromosome 11"/>
</dbReference>
<proteinExistence type="predicted"/>
<gene>
    <name evidence="1" type="ORF">CSSPTR1EN2_LOCUS3807</name>
</gene>